<evidence type="ECO:0000256" key="2">
    <source>
        <dbReference type="SAM" id="Coils"/>
    </source>
</evidence>
<evidence type="ECO:0000256" key="3">
    <source>
        <dbReference type="SAM" id="MobiDB-lite"/>
    </source>
</evidence>
<feature type="coiled-coil region" evidence="2">
    <location>
        <begin position="521"/>
        <end position="551"/>
    </location>
</feature>
<feature type="compositionally biased region" description="Basic and acidic residues" evidence="3">
    <location>
        <begin position="318"/>
        <end position="333"/>
    </location>
</feature>
<keyword evidence="6" id="KW-1185">Reference proteome</keyword>
<dbReference type="PANTHER" id="PTHR18839:SF0">
    <property type="entry name" value="MITOTIC INTERACTOR AND SUBSTRATE OF PLK1 ISOFORM X1-RELATED"/>
    <property type="match status" value="1"/>
</dbReference>
<evidence type="ECO:0000313" key="5">
    <source>
        <dbReference type="EMBL" id="KAJ1530922.1"/>
    </source>
</evidence>
<evidence type="ECO:0000259" key="4">
    <source>
        <dbReference type="Pfam" id="PF15304"/>
    </source>
</evidence>
<evidence type="ECO:0000256" key="1">
    <source>
        <dbReference type="ARBA" id="ARBA00023054"/>
    </source>
</evidence>
<comment type="caution">
    <text evidence="5">The sequence shown here is derived from an EMBL/GenBank/DDBJ whole genome shotgun (WGS) entry which is preliminary data.</text>
</comment>
<dbReference type="PANTHER" id="PTHR18839">
    <property type="entry name" value="MITOTIC INTERACTOR AND SUBSTRATE OF PLK1 MISP FAMILY MEMBER"/>
    <property type="match status" value="1"/>
</dbReference>
<feature type="compositionally biased region" description="Low complexity" evidence="3">
    <location>
        <begin position="469"/>
        <end position="483"/>
    </location>
</feature>
<feature type="domain" description="A-kinase anchor protein 2 C-terminal" evidence="4">
    <location>
        <begin position="300"/>
        <end position="640"/>
    </location>
</feature>
<dbReference type="AlphaFoldDB" id="A0AAV7XWK1"/>
<gene>
    <name evidence="5" type="ORF">ONE63_005761</name>
</gene>
<dbReference type="InterPro" id="IPR029304">
    <property type="entry name" value="AKAP2_C"/>
</dbReference>
<feature type="compositionally biased region" description="Gly residues" evidence="3">
    <location>
        <begin position="195"/>
        <end position="207"/>
    </location>
</feature>
<dbReference type="Proteomes" id="UP001075354">
    <property type="component" value="Chromosome 2"/>
</dbReference>
<organism evidence="5 6">
    <name type="scientific">Megalurothrips usitatus</name>
    <name type="common">bean blossom thrips</name>
    <dbReference type="NCBI Taxonomy" id="439358"/>
    <lineage>
        <taxon>Eukaryota</taxon>
        <taxon>Metazoa</taxon>
        <taxon>Ecdysozoa</taxon>
        <taxon>Arthropoda</taxon>
        <taxon>Hexapoda</taxon>
        <taxon>Insecta</taxon>
        <taxon>Pterygota</taxon>
        <taxon>Neoptera</taxon>
        <taxon>Paraneoptera</taxon>
        <taxon>Thysanoptera</taxon>
        <taxon>Terebrantia</taxon>
        <taxon>Thripoidea</taxon>
        <taxon>Thripidae</taxon>
        <taxon>Megalurothrips</taxon>
    </lineage>
</organism>
<feature type="region of interest" description="Disordered" evidence="3">
    <location>
        <begin position="318"/>
        <end position="349"/>
    </location>
</feature>
<feature type="compositionally biased region" description="Basic and acidic residues" evidence="3">
    <location>
        <begin position="112"/>
        <end position="133"/>
    </location>
</feature>
<protein>
    <recommendedName>
        <fullName evidence="4">A-kinase anchor protein 2 C-terminal domain-containing protein</fullName>
    </recommendedName>
</protein>
<dbReference type="Pfam" id="PF15304">
    <property type="entry name" value="AKAP2_C"/>
    <property type="match status" value="1"/>
</dbReference>
<dbReference type="EMBL" id="JAPTSV010000002">
    <property type="protein sequence ID" value="KAJ1530922.1"/>
    <property type="molecule type" value="Genomic_DNA"/>
</dbReference>
<reference evidence="5" key="1">
    <citation type="submission" date="2022-12" db="EMBL/GenBank/DDBJ databases">
        <title>Chromosome-level genome assembly of the bean flower thrips Megalurothrips usitatus.</title>
        <authorList>
            <person name="Ma L."/>
            <person name="Liu Q."/>
            <person name="Li H."/>
            <person name="Cai W."/>
        </authorList>
    </citation>
    <scope>NUCLEOTIDE SEQUENCE</scope>
    <source>
        <strain evidence="5">Cailab_2022a</strain>
    </source>
</reference>
<keyword evidence="1 2" id="KW-0175">Coiled coil</keyword>
<dbReference type="InterPro" id="IPR042779">
    <property type="entry name" value="MISP/MISP3-like"/>
</dbReference>
<feature type="compositionally biased region" description="Low complexity" evidence="3">
    <location>
        <begin position="407"/>
        <end position="426"/>
    </location>
</feature>
<evidence type="ECO:0000313" key="6">
    <source>
        <dbReference type="Proteomes" id="UP001075354"/>
    </source>
</evidence>
<feature type="region of interest" description="Disordered" evidence="3">
    <location>
        <begin position="451"/>
        <end position="491"/>
    </location>
</feature>
<accession>A0AAV7XWK1</accession>
<feature type="region of interest" description="Disordered" evidence="3">
    <location>
        <begin position="1"/>
        <end position="74"/>
    </location>
</feature>
<proteinExistence type="predicted"/>
<feature type="region of interest" description="Disordered" evidence="3">
    <location>
        <begin position="112"/>
        <end position="238"/>
    </location>
</feature>
<feature type="region of interest" description="Disordered" evidence="3">
    <location>
        <begin position="407"/>
        <end position="437"/>
    </location>
</feature>
<feature type="region of interest" description="Disordered" evidence="3">
    <location>
        <begin position="365"/>
        <end position="389"/>
    </location>
</feature>
<feature type="compositionally biased region" description="Low complexity" evidence="3">
    <location>
        <begin position="1"/>
        <end position="30"/>
    </location>
</feature>
<name>A0AAV7XWK1_9NEOP</name>
<sequence length="644" mass="68792">MMAAATPGGAAASPSSVAAVAPQPQAAPPGRDMPSLGSEPAGSEVSEHEYFDARSTVSPSEPAEPLDGEVLVGGAGPKVVETVAKACRRLEGVGAVAAAGESVVERDIRLQREREEQVQREREAALDLLRDDGFVSIPTSTTDEGNFSEYGSEEKENSSLDGSSSRVMSPDVGALPHHHHQRTQSMDSTSSGHSSGSGSGSGSGSSGFNGRRRVTVKPLAEPEDQDTPTFIRPSNETPIEREIRLAREREAELAREKALRLSINSPTATNGPANLQEQPAVNNRNIVNANTPNNAEPVVESRESVRNATNRIQQEISRANEREQELRHSKENPQQRFSMPEFPDRVKLKKSVSTSHLSLIGAEPLATSSPAAPPQPSPTSAARPPLRRLGTTVVSTATLGRATLGRSVSVAPSSPAAAPSLSSLSLGTPRRFAPNPSQKGLMQRFLASRGKMSPGGLVSNGPSSGARDVSPATSPTVTSAATVPPQPHAPVSLSTAVSAKMTAVADSREEVSREPEPAPLRRGYTSAEDKIQEELKEMRRREEELRVQRARTFARSQPNLLSLLDDVDGPDSTTLNESSPVIDKLPAMAVLRSALSNPNLLDDETHHNGVDSFNEKNLQKNIGIRKKSALIAEWENRIQQHIEH</sequence>